<reference evidence="1" key="1">
    <citation type="submission" date="2024-12" db="EMBL/GenBank/DDBJ databases">
        <authorList>
            <person name="Wu N."/>
        </authorList>
    </citation>
    <scope>NUCLEOTIDE SEQUENCE</scope>
    <source>
        <strain evidence="1">P15</strain>
    </source>
</reference>
<evidence type="ECO:0000313" key="1">
    <source>
        <dbReference type="EMBL" id="MFM9331295.1"/>
    </source>
</evidence>
<dbReference type="EMBL" id="JBJURJ010000017">
    <property type="protein sequence ID" value="MFM9331295.1"/>
    <property type="molecule type" value="Genomic_DNA"/>
</dbReference>
<dbReference type="Proteomes" id="UP001631969">
    <property type="component" value="Unassembled WGS sequence"/>
</dbReference>
<comment type="caution">
    <text evidence="1">The sequence shown here is derived from an EMBL/GenBank/DDBJ whole genome shotgun (WGS) entry which is preliminary data.</text>
</comment>
<accession>A0ACC7P4F5</accession>
<protein>
    <submittedName>
        <fullName evidence="1">Uncharacterized protein</fullName>
    </submittedName>
</protein>
<proteinExistence type="predicted"/>
<gene>
    <name evidence="1" type="ORF">ACI1P1_23655</name>
</gene>
<keyword evidence="2" id="KW-1185">Reference proteome</keyword>
<name>A0ACC7P4F5_9BACL</name>
<evidence type="ECO:0000313" key="2">
    <source>
        <dbReference type="Proteomes" id="UP001631969"/>
    </source>
</evidence>
<organism evidence="1 2">
    <name type="scientific">Paenibacillus mesotrionivorans</name>
    <dbReference type="NCBI Taxonomy" id="3160968"/>
    <lineage>
        <taxon>Bacteria</taxon>
        <taxon>Bacillati</taxon>
        <taxon>Bacillota</taxon>
        <taxon>Bacilli</taxon>
        <taxon>Bacillales</taxon>
        <taxon>Paenibacillaceae</taxon>
        <taxon>Paenibacillus</taxon>
    </lineage>
</organism>
<sequence>MMKNWLKVAQWRRLTVCMLVIILMAGNAGYAAAVSLSQIEGNGAYHARRSFGAGLYDSVSNKTFINYSGPQMDVYVKAYNHSTSSWEPAVKVADWNDSSTYAYHDYGTMVMLPDGKLGILIFNHSSAAYLLKAPNAHSMDGVWTKTQINADKTAYPMPAVVGNTVYLLYSKNDNQSYPYRTYRMTKSTDSGATWSTPVSIIDSGKTADKFNEVYSNGVYIHGDKIYMTWSMAGGPGGHNHSSRHLYVAYLNTADGNMYSASGTNLGAKVDNAELADCLVYDALPVTSSSDYGTRHPVQQADVAVADDGTVVVAFGEQENAGGQTVRFGKLVSGVWSYSTLQTGTRNYRDLAKTGPDDFEVLYLSNDYTQLVSTATANLGSTWSEQYNLAIPLAPSNADFPVYANFIENRQNIQAIIGAVNLAQRNTDYTGKWPIIAVDTLPPTGEPVTLVNENFDSVEGEQIPPGWTFNNAGGTVSVAADPGSTDKSLRLYDTSTSTVVSASASFAPTATAVTTEFKIKFGNQSNLYVRVYGGATEAIRLRTNSGKLQVSNSGSYLTLKSYTANAWHNIKIVADPSIGQADIYMDGVLLQSGGAFHSAVGSLDKIQFITNSTASNMTMSVDDVRVTK</sequence>